<feature type="compositionally biased region" description="Acidic residues" evidence="1">
    <location>
        <begin position="87"/>
        <end position="96"/>
    </location>
</feature>
<dbReference type="RefSeq" id="WP_118081498.1">
    <property type="nucleotide sequence ID" value="NZ_CABWIH010000033.1"/>
</dbReference>
<sequence>MSDCIKLNKGNIDVCEREVIVLREIIAAAMGRLHQMRKQCERGYVSSEDFENALDAYGVISERVDELDQLGFEFRWSSVPDAGIDENDGLEWIEDDNPPRERGFDIAC</sequence>
<accession>A0A5K1IY68</accession>
<dbReference type="Proteomes" id="UP000330807">
    <property type="component" value="Unassembled WGS sequence"/>
</dbReference>
<name>A0A5K1IY68_9ACTN</name>
<evidence type="ECO:0000313" key="3">
    <source>
        <dbReference type="Proteomes" id="UP000330807"/>
    </source>
</evidence>
<proteinExistence type="predicted"/>
<evidence type="ECO:0000313" key="2">
    <source>
        <dbReference type="EMBL" id="VWL94172.1"/>
    </source>
</evidence>
<protein>
    <submittedName>
        <fullName evidence="2">Uncharacterized protein</fullName>
    </submittedName>
</protein>
<organism evidence="2 3">
    <name type="scientific">Collinsella aerofaciens</name>
    <dbReference type="NCBI Taxonomy" id="74426"/>
    <lineage>
        <taxon>Bacteria</taxon>
        <taxon>Bacillati</taxon>
        <taxon>Actinomycetota</taxon>
        <taxon>Coriobacteriia</taxon>
        <taxon>Coriobacteriales</taxon>
        <taxon>Coriobacteriaceae</taxon>
        <taxon>Collinsella</taxon>
    </lineage>
</organism>
<evidence type="ECO:0000256" key="1">
    <source>
        <dbReference type="SAM" id="MobiDB-lite"/>
    </source>
</evidence>
<dbReference type="AlphaFoldDB" id="A0A5K1IY68"/>
<gene>
    <name evidence="2" type="ORF">LMKDKBCB_01669</name>
</gene>
<feature type="region of interest" description="Disordered" evidence="1">
    <location>
        <begin position="87"/>
        <end position="108"/>
    </location>
</feature>
<feature type="compositionally biased region" description="Basic and acidic residues" evidence="1">
    <location>
        <begin position="97"/>
        <end position="108"/>
    </location>
</feature>
<dbReference type="EMBL" id="CABWIH010000033">
    <property type="protein sequence ID" value="VWL94172.1"/>
    <property type="molecule type" value="Genomic_DNA"/>
</dbReference>
<reference evidence="2 3" key="1">
    <citation type="submission" date="2019-10" db="EMBL/GenBank/DDBJ databases">
        <authorList>
            <person name="Wolf R A."/>
        </authorList>
    </citation>
    <scope>NUCLEOTIDE SEQUENCE [LARGE SCALE GENOMIC DNA]</scope>
    <source>
        <strain evidence="2">Collinsella_aerofaciens_AK_138A</strain>
    </source>
</reference>